<evidence type="ECO:0000313" key="1">
    <source>
        <dbReference type="EMBL" id="MBR7833981.1"/>
    </source>
</evidence>
<evidence type="ECO:0000313" key="2">
    <source>
        <dbReference type="Proteomes" id="UP000675781"/>
    </source>
</evidence>
<dbReference type="Proteomes" id="UP000675781">
    <property type="component" value="Unassembled WGS sequence"/>
</dbReference>
<name>A0A941IT51_9ACTN</name>
<reference evidence="1" key="1">
    <citation type="submission" date="2021-04" db="EMBL/GenBank/DDBJ databases">
        <title>Genome based classification of Actinospica acidithermotolerans sp. nov., an actinobacterium isolated from an Indonesian hot spring.</title>
        <authorList>
            <person name="Kusuma A.B."/>
            <person name="Putra K.E."/>
            <person name="Nafisah S."/>
            <person name="Loh J."/>
            <person name="Nouioui I."/>
            <person name="Goodfellow M."/>
        </authorList>
    </citation>
    <scope>NUCLEOTIDE SEQUENCE</scope>
    <source>
        <strain evidence="1">CSCA 57</strain>
    </source>
</reference>
<comment type="caution">
    <text evidence="1">The sequence shown here is derived from an EMBL/GenBank/DDBJ whole genome shotgun (WGS) entry which is preliminary data.</text>
</comment>
<gene>
    <name evidence="1" type="ORF">KDL01_11945</name>
</gene>
<proteinExistence type="predicted"/>
<organism evidence="1 2">
    <name type="scientific">Actinospica durhamensis</name>
    <dbReference type="NCBI Taxonomy" id="1508375"/>
    <lineage>
        <taxon>Bacteria</taxon>
        <taxon>Bacillati</taxon>
        <taxon>Actinomycetota</taxon>
        <taxon>Actinomycetes</taxon>
        <taxon>Catenulisporales</taxon>
        <taxon>Actinospicaceae</taxon>
        <taxon>Actinospica</taxon>
    </lineage>
</organism>
<dbReference type="EMBL" id="JAGSOG010000045">
    <property type="protein sequence ID" value="MBR7833981.1"/>
    <property type="molecule type" value="Genomic_DNA"/>
</dbReference>
<protein>
    <submittedName>
        <fullName evidence="1">Uncharacterized protein</fullName>
    </submittedName>
</protein>
<dbReference type="AlphaFoldDB" id="A0A941IT51"/>
<accession>A0A941IT51</accession>
<sequence length="133" mass="14969">MQNSKQATCLDGTQVRGYRAWKRHVTLVMAAYALPAVTAAQARTTHPAPVLPEYDEQPAPKDCGMIALTVPELQRLLPALLPGQNRRNTDVGDCLAWSTWRRGHQARALWHYHRLRYALIARPGVRSRSPTAY</sequence>
<keyword evidence="2" id="KW-1185">Reference proteome</keyword>
<dbReference type="RefSeq" id="WP_212528503.1">
    <property type="nucleotide sequence ID" value="NZ_JAGSOG010000045.1"/>
</dbReference>